<feature type="non-terminal residue" evidence="9">
    <location>
        <position position="91"/>
    </location>
</feature>
<comment type="caution">
    <text evidence="9">The sequence shown here is derived from an EMBL/GenBank/DDBJ whole genome shotgun (WGS) entry which is preliminary data.</text>
</comment>
<feature type="region of interest" description="Disordered" evidence="7">
    <location>
        <begin position="27"/>
        <end position="49"/>
    </location>
</feature>
<comment type="subcellular location">
    <subcellularLocation>
        <location evidence="1">Nucleus</location>
    </subcellularLocation>
</comment>
<keyword evidence="4" id="KW-0238">DNA-binding</keyword>
<dbReference type="Proteomes" id="UP000236291">
    <property type="component" value="Unassembled WGS sequence"/>
</dbReference>
<accession>A0A2K3KTJ6</accession>
<keyword evidence="5" id="KW-0804">Transcription</keyword>
<dbReference type="PANTHER" id="PTHR46408">
    <property type="entry name" value="BASIC LEUCINE ZIPPER 63"/>
    <property type="match status" value="1"/>
</dbReference>
<dbReference type="GO" id="GO:0003677">
    <property type="term" value="F:DNA binding"/>
    <property type="evidence" value="ECO:0007669"/>
    <property type="project" value="UniProtKB-KW"/>
</dbReference>
<dbReference type="GO" id="GO:0005634">
    <property type="term" value="C:nucleus"/>
    <property type="evidence" value="ECO:0007669"/>
    <property type="project" value="UniProtKB-SubCell"/>
</dbReference>
<reference evidence="9 10" key="1">
    <citation type="journal article" date="2014" name="Am. J. Bot.">
        <title>Genome assembly and annotation for red clover (Trifolium pratense; Fabaceae).</title>
        <authorList>
            <person name="Istvanek J."/>
            <person name="Jaros M."/>
            <person name="Krenek A."/>
            <person name="Repkova J."/>
        </authorList>
    </citation>
    <scope>NUCLEOTIDE SEQUENCE [LARGE SCALE GENOMIC DNA]</scope>
    <source>
        <strain evidence="10">cv. Tatra</strain>
        <tissue evidence="9">Young leaves</tissue>
    </source>
</reference>
<reference evidence="9 10" key="2">
    <citation type="journal article" date="2017" name="Front. Plant Sci.">
        <title>Gene Classification and Mining of Molecular Markers Useful in Red Clover (Trifolium pratense) Breeding.</title>
        <authorList>
            <person name="Istvanek J."/>
            <person name="Dluhosova J."/>
            <person name="Dluhos P."/>
            <person name="Patkova L."/>
            <person name="Nedelnik J."/>
            <person name="Repkova J."/>
        </authorList>
    </citation>
    <scope>NUCLEOTIDE SEQUENCE [LARGE SCALE GENOMIC DNA]</scope>
    <source>
        <strain evidence="10">cv. Tatra</strain>
        <tissue evidence="9">Young leaves</tissue>
    </source>
</reference>
<dbReference type="GO" id="GO:0003700">
    <property type="term" value="F:DNA-binding transcription factor activity"/>
    <property type="evidence" value="ECO:0007669"/>
    <property type="project" value="InterPro"/>
</dbReference>
<evidence type="ECO:0000256" key="1">
    <source>
        <dbReference type="ARBA" id="ARBA00004123"/>
    </source>
</evidence>
<feature type="domain" description="BZIP" evidence="8">
    <location>
        <begin position="24"/>
        <end position="70"/>
    </location>
</feature>
<dbReference type="SMART" id="SM00338">
    <property type="entry name" value="BRLZ"/>
    <property type="match status" value="1"/>
</dbReference>
<organism evidence="9 10">
    <name type="scientific">Trifolium pratense</name>
    <name type="common">Red clover</name>
    <dbReference type="NCBI Taxonomy" id="57577"/>
    <lineage>
        <taxon>Eukaryota</taxon>
        <taxon>Viridiplantae</taxon>
        <taxon>Streptophyta</taxon>
        <taxon>Embryophyta</taxon>
        <taxon>Tracheophyta</taxon>
        <taxon>Spermatophyta</taxon>
        <taxon>Magnoliopsida</taxon>
        <taxon>eudicotyledons</taxon>
        <taxon>Gunneridae</taxon>
        <taxon>Pentapetalae</taxon>
        <taxon>rosids</taxon>
        <taxon>fabids</taxon>
        <taxon>Fabales</taxon>
        <taxon>Fabaceae</taxon>
        <taxon>Papilionoideae</taxon>
        <taxon>50 kb inversion clade</taxon>
        <taxon>NPAAA clade</taxon>
        <taxon>Hologalegina</taxon>
        <taxon>IRL clade</taxon>
        <taxon>Trifolieae</taxon>
        <taxon>Trifolium</taxon>
    </lineage>
</organism>
<dbReference type="PANTHER" id="PTHR46408:SF10">
    <property type="entry name" value="BASIC LEUCINE ZIPPER 63"/>
    <property type="match status" value="1"/>
</dbReference>
<evidence type="ECO:0000313" key="10">
    <source>
        <dbReference type="Proteomes" id="UP000236291"/>
    </source>
</evidence>
<evidence type="ECO:0000259" key="8">
    <source>
        <dbReference type="PROSITE" id="PS50217"/>
    </source>
</evidence>
<evidence type="ECO:0000256" key="7">
    <source>
        <dbReference type="SAM" id="MobiDB-lite"/>
    </source>
</evidence>
<dbReference type="Pfam" id="PF00170">
    <property type="entry name" value="bZIP_1"/>
    <property type="match status" value="1"/>
</dbReference>
<keyword evidence="3" id="KW-0805">Transcription regulation</keyword>
<dbReference type="InterPro" id="IPR004827">
    <property type="entry name" value="bZIP"/>
</dbReference>
<proteinExistence type="inferred from homology"/>
<evidence type="ECO:0000256" key="3">
    <source>
        <dbReference type="ARBA" id="ARBA00023015"/>
    </source>
</evidence>
<dbReference type="PROSITE" id="PS00036">
    <property type="entry name" value="BZIP_BASIC"/>
    <property type="match status" value="1"/>
</dbReference>
<evidence type="ECO:0000313" key="9">
    <source>
        <dbReference type="EMBL" id="PNX69598.1"/>
    </source>
</evidence>
<dbReference type="SUPFAM" id="SSF57959">
    <property type="entry name" value="Leucine zipper domain"/>
    <property type="match status" value="1"/>
</dbReference>
<evidence type="ECO:0000256" key="5">
    <source>
        <dbReference type="ARBA" id="ARBA00023163"/>
    </source>
</evidence>
<dbReference type="GO" id="GO:0046983">
    <property type="term" value="F:protein dimerization activity"/>
    <property type="evidence" value="ECO:0007669"/>
    <property type="project" value="UniProtKB-ARBA"/>
</dbReference>
<dbReference type="Gene3D" id="1.20.5.170">
    <property type="match status" value="1"/>
</dbReference>
<name>A0A2K3KTJ6_TRIPR</name>
<dbReference type="STRING" id="57577.A0A2K3KTJ6"/>
<comment type="similarity">
    <text evidence="2">Belongs to the bZIP family.</text>
</comment>
<dbReference type="PROSITE" id="PS50217">
    <property type="entry name" value="BZIP"/>
    <property type="match status" value="1"/>
</dbReference>
<gene>
    <name evidence="9" type="ORF">L195_g056807</name>
</gene>
<dbReference type="InterPro" id="IPR046347">
    <property type="entry name" value="bZIP_sf"/>
</dbReference>
<keyword evidence="6" id="KW-0539">Nucleus</keyword>
<dbReference type="AlphaFoldDB" id="A0A2K3KTJ6"/>
<protein>
    <submittedName>
        <fullName evidence="9">Light-inducible CPRF2-like protein</fullName>
    </submittedName>
</protein>
<evidence type="ECO:0000256" key="2">
    <source>
        <dbReference type="ARBA" id="ARBA00007163"/>
    </source>
</evidence>
<dbReference type="FunFam" id="1.20.5.170:FF:000020">
    <property type="entry name" value="BZIP transcription factor"/>
    <property type="match status" value="1"/>
</dbReference>
<dbReference type="ExpressionAtlas" id="A0A2K3KTJ6">
    <property type="expression patterns" value="baseline"/>
</dbReference>
<dbReference type="EMBL" id="ASHM01109272">
    <property type="protein sequence ID" value="PNX69598.1"/>
    <property type="molecule type" value="Genomic_DNA"/>
</dbReference>
<evidence type="ECO:0000256" key="6">
    <source>
        <dbReference type="ARBA" id="ARBA00023242"/>
    </source>
</evidence>
<evidence type="ECO:0000256" key="4">
    <source>
        <dbReference type="ARBA" id="ARBA00023125"/>
    </source>
</evidence>
<sequence length="91" mass="10578">MSFSQIIIGVDESVSLSVSLLHSRMLSNRESARRSRRRKQAHLTELETQVSQLRDENSSLIQRLSDVNKKYRDSDHENRVLQAKLETLRAQ</sequence>